<reference evidence="2 3" key="1">
    <citation type="submission" date="2021-06" db="EMBL/GenBank/DDBJ databases">
        <authorList>
            <person name="Palmer J.M."/>
        </authorList>
    </citation>
    <scope>NUCLEOTIDE SEQUENCE [LARGE SCALE GENOMIC DNA]</scope>
    <source>
        <strain evidence="2 3">XC_2019</strain>
        <tissue evidence="2">Muscle</tissue>
    </source>
</reference>
<feature type="region of interest" description="Disordered" evidence="1">
    <location>
        <begin position="1"/>
        <end position="36"/>
    </location>
</feature>
<comment type="caution">
    <text evidence="2">The sequence shown here is derived from an EMBL/GenBank/DDBJ whole genome shotgun (WGS) entry which is preliminary data.</text>
</comment>
<accession>A0ABV0RF83</accession>
<organism evidence="2 3">
    <name type="scientific">Xenoophorus captivus</name>
    <dbReference type="NCBI Taxonomy" id="1517983"/>
    <lineage>
        <taxon>Eukaryota</taxon>
        <taxon>Metazoa</taxon>
        <taxon>Chordata</taxon>
        <taxon>Craniata</taxon>
        <taxon>Vertebrata</taxon>
        <taxon>Euteleostomi</taxon>
        <taxon>Actinopterygii</taxon>
        <taxon>Neopterygii</taxon>
        <taxon>Teleostei</taxon>
        <taxon>Neoteleostei</taxon>
        <taxon>Acanthomorphata</taxon>
        <taxon>Ovalentaria</taxon>
        <taxon>Atherinomorphae</taxon>
        <taxon>Cyprinodontiformes</taxon>
        <taxon>Goodeidae</taxon>
        <taxon>Xenoophorus</taxon>
    </lineage>
</organism>
<sequence>MEDSDKWNRAEPGQSRLCRETRESSTQTDSRIKGHDPRLSKVNLFTLLSLWMELFPREQPEDGENSQVSVGATQREMH</sequence>
<gene>
    <name evidence="2" type="ORF">XENOCAPTIV_023571</name>
</gene>
<dbReference type="EMBL" id="JAHRIN010042548">
    <property type="protein sequence ID" value="MEQ2206122.1"/>
    <property type="molecule type" value="Genomic_DNA"/>
</dbReference>
<evidence type="ECO:0000313" key="2">
    <source>
        <dbReference type="EMBL" id="MEQ2206122.1"/>
    </source>
</evidence>
<protein>
    <submittedName>
        <fullName evidence="2">Uncharacterized protein</fullName>
    </submittedName>
</protein>
<proteinExistence type="predicted"/>
<feature type="region of interest" description="Disordered" evidence="1">
    <location>
        <begin position="57"/>
        <end position="78"/>
    </location>
</feature>
<keyword evidence="3" id="KW-1185">Reference proteome</keyword>
<evidence type="ECO:0000256" key="1">
    <source>
        <dbReference type="SAM" id="MobiDB-lite"/>
    </source>
</evidence>
<evidence type="ECO:0000313" key="3">
    <source>
        <dbReference type="Proteomes" id="UP001434883"/>
    </source>
</evidence>
<dbReference type="Proteomes" id="UP001434883">
    <property type="component" value="Unassembled WGS sequence"/>
</dbReference>
<name>A0ABV0RF83_9TELE</name>